<reference evidence="5" key="1">
    <citation type="journal article" date="2020" name="mSystems">
        <title>Genome- and Community-Level Interaction Insights into Carbon Utilization and Element Cycling Functions of Hydrothermarchaeota in Hydrothermal Sediment.</title>
        <authorList>
            <person name="Zhou Z."/>
            <person name="Liu Y."/>
            <person name="Xu W."/>
            <person name="Pan J."/>
            <person name="Luo Z.H."/>
            <person name="Li M."/>
        </authorList>
    </citation>
    <scope>NUCLEOTIDE SEQUENCE [LARGE SCALE GENOMIC DNA]</scope>
    <source>
        <strain evidence="5">SpSt-609</strain>
    </source>
</reference>
<organism evidence="5">
    <name type="scientific">Fervidobacterium thailandense</name>
    <dbReference type="NCBI Taxonomy" id="1008305"/>
    <lineage>
        <taxon>Bacteria</taxon>
        <taxon>Thermotogati</taxon>
        <taxon>Thermotogota</taxon>
        <taxon>Thermotogae</taxon>
        <taxon>Thermotogales</taxon>
        <taxon>Fervidobacteriaceae</taxon>
        <taxon>Fervidobacterium</taxon>
    </lineage>
</organism>
<proteinExistence type="predicted"/>
<feature type="domain" description="ABC transporter" evidence="4">
    <location>
        <begin position="5"/>
        <end position="237"/>
    </location>
</feature>
<evidence type="ECO:0000259" key="4">
    <source>
        <dbReference type="PROSITE" id="PS50893"/>
    </source>
</evidence>
<dbReference type="PANTHER" id="PTHR43553:SF25">
    <property type="entry name" value="ABC-TYPE COBALT TRANSPORT SYSTEM, ATPASE COMPONENT"/>
    <property type="match status" value="1"/>
</dbReference>
<dbReference type="EMBL" id="DSZY01000043">
    <property type="protein sequence ID" value="HGU41251.1"/>
    <property type="molecule type" value="Genomic_DNA"/>
</dbReference>
<dbReference type="PANTHER" id="PTHR43553">
    <property type="entry name" value="HEAVY METAL TRANSPORTER"/>
    <property type="match status" value="1"/>
</dbReference>
<dbReference type="InterPro" id="IPR050095">
    <property type="entry name" value="ECF_ABC_transporter_ATP-bd"/>
</dbReference>
<dbReference type="PROSITE" id="PS50893">
    <property type="entry name" value="ABC_TRANSPORTER_2"/>
    <property type="match status" value="1"/>
</dbReference>
<dbReference type="AlphaFoldDB" id="A0A7C5VLC6"/>
<dbReference type="GO" id="GO:0042626">
    <property type="term" value="F:ATPase-coupled transmembrane transporter activity"/>
    <property type="evidence" value="ECO:0007669"/>
    <property type="project" value="TreeGrafter"/>
</dbReference>
<dbReference type="SUPFAM" id="SSF52540">
    <property type="entry name" value="P-loop containing nucleoside triphosphate hydrolases"/>
    <property type="match status" value="1"/>
</dbReference>
<name>A0A7C5VLC6_9BACT</name>
<evidence type="ECO:0000256" key="3">
    <source>
        <dbReference type="ARBA" id="ARBA00022840"/>
    </source>
</evidence>
<dbReference type="InterPro" id="IPR015856">
    <property type="entry name" value="ABC_transpr_CbiO/EcfA_su"/>
</dbReference>
<keyword evidence="1" id="KW-0813">Transport</keyword>
<dbReference type="Pfam" id="PF00005">
    <property type="entry name" value="ABC_tran"/>
    <property type="match status" value="1"/>
</dbReference>
<comment type="caution">
    <text evidence="5">The sequence shown here is derived from an EMBL/GenBank/DDBJ whole genome shotgun (WGS) entry which is preliminary data.</text>
</comment>
<protein>
    <submittedName>
        <fullName evidence="5">ABC transporter ATP-binding protein</fullName>
    </submittedName>
</protein>
<dbReference type="GO" id="GO:0043190">
    <property type="term" value="C:ATP-binding cassette (ABC) transporter complex"/>
    <property type="evidence" value="ECO:0007669"/>
    <property type="project" value="TreeGrafter"/>
</dbReference>
<dbReference type="InterPro" id="IPR027417">
    <property type="entry name" value="P-loop_NTPase"/>
</dbReference>
<dbReference type="SMART" id="SM00382">
    <property type="entry name" value="AAA"/>
    <property type="match status" value="1"/>
</dbReference>
<evidence type="ECO:0000256" key="2">
    <source>
        <dbReference type="ARBA" id="ARBA00022741"/>
    </source>
</evidence>
<gene>
    <name evidence="5" type="ORF">ENT77_08705</name>
</gene>
<dbReference type="GO" id="GO:0016887">
    <property type="term" value="F:ATP hydrolysis activity"/>
    <property type="evidence" value="ECO:0007669"/>
    <property type="project" value="InterPro"/>
</dbReference>
<dbReference type="Gene3D" id="3.40.50.300">
    <property type="entry name" value="P-loop containing nucleotide triphosphate hydrolases"/>
    <property type="match status" value="1"/>
</dbReference>
<dbReference type="InterPro" id="IPR003439">
    <property type="entry name" value="ABC_transporter-like_ATP-bd"/>
</dbReference>
<dbReference type="InterPro" id="IPR003593">
    <property type="entry name" value="AAA+_ATPase"/>
</dbReference>
<sequence>MDLIVKVENLWFSYKSGKFVLKNINVSFDGVSTAIVGQNGAAKTTFVKILKGLLKPTMGDVWINGVNTKETTVAQLAKVVGLVFQDPSEQIFKSKVIDEVMFGPLNIFRDKQYSYQMAIEALKLVGLDGKVNEHPYDLTLSERKLLCIASVLAMDPKVVIFDEPTIAQDRYHIKKIGELVLELEKNGKTVIAITHDMDFVFDYFKRTLVLHRGNLLVDGKTDEILQREDVLKAAGLDTPYIFKISSSVGTVISKLFPI</sequence>
<keyword evidence="2" id="KW-0547">Nucleotide-binding</keyword>
<dbReference type="GO" id="GO:0005524">
    <property type="term" value="F:ATP binding"/>
    <property type="evidence" value="ECO:0007669"/>
    <property type="project" value="UniProtKB-KW"/>
</dbReference>
<accession>A0A7C5VLC6</accession>
<evidence type="ECO:0000313" key="5">
    <source>
        <dbReference type="EMBL" id="HGU41251.1"/>
    </source>
</evidence>
<evidence type="ECO:0000256" key="1">
    <source>
        <dbReference type="ARBA" id="ARBA00022448"/>
    </source>
</evidence>
<dbReference type="CDD" id="cd03225">
    <property type="entry name" value="ABC_cobalt_CbiO_domain1"/>
    <property type="match status" value="1"/>
</dbReference>
<keyword evidence="3 5" id="KW-0067">ATP-binding</keyword>